<accession>B8JFU8</accession>
<dbReference type="Pfam" id="PF01408">
    <property type="entry name" value="GFO_IDH_MocA"/>
    <property type="match status" value="1"/>
</dbReference>
<dbReference type="PANTHER" id="PTHR43818">
    <property type="entry name" value="BCDNA.GH03377"/>
    <property type="match status" value="1"/>
</dbReference>
<keyword evidence="1" id="KW-0560">Oxidoreductase</keyword>
<dbReference type="Pfam" id="PF22725">
    <property type="entry name" value="GFO_IDH_MocA_C3"/>
    <property type="match status" value="1"/>
</dbReference>
<feature type="domain" description="Gfo/Idh/MocA-like oxidoreductase N-terminal" evidence="2">
    <location>
        <begin position="13"/>
        <end position="129"/>
    </location>
</feature>
<sequence>MIAYPSASPARPRLGFLGVGWIGRHRLRAILESGAATAAALADPSAAAAREAASALDGCLVVPDLDALLDLGVDGVVIATPSALHAEQAVRALRRGVAVFCQKPLARTAPEARRVVEAARAADRLLGVDLSYRHVAGMDQVRALVAEGALGEVYAAHLSFHNAYGPDKPWFYDARLSGGGCLVDLGIHLVDLALWTLGEPGVDTVSATLRSGGKRLRGRESGLVEDYAAAQLELGNGTAVQLSCSWRLSAGQDCAIEAAFYGTKGGAALRNVHGSFYDFLVERFHGTRRELLAGPPDAWGGRAAVAWARALAAGGRYDPAVESILDVQATLDRIYEA</sequence>
<dbReference type="InterPro" id="IPR000683">
    <property type="entry name" value="Gfo/Idh/MocA-like_OxRdtase_N"/>
</dbReference>
<dbReference type="GO" id="GO:0000166">
    <property type="term" value="F:nucleotide binding"/>
    <property type="evidence" value="ECO:0007669"/>
    <property type="project" value="InterPro"/>
</dbReference>
<organism evidence="4 5">
    <name type="scientific">Anaeromyxobacter dehalogenans (strain ATCC BAA-258 / DSM 21875 / 2CP-1)</name>
    <dbReference type="NCBI Taxonomy" id="455488"/>
    <lineage>
        <taxon>Bacteria</taxon>
        <taxon>Pseudomonadati</taxon>
        <taxon>Myxococcota</taxon>
        <taxon>Myxococcia</taxon>
        <taxon>Myxococcales</taxon>
        <taxon>Cystobacterineae</taxon>
        <taxon>Anaeromyxobacteraceae</taxon>
        <taxon>Anaeromyxobacter</taxon>
    </lineage>
</organism>
<dbReference type="AlphaFoldDB" id="B8JFU8"/>
<dbReference type="Proteomes" id="UP000007089">
    <property type="component" value="Chromosome"/>
</dbReference>
<dbReference type="GO" id="GO:0016491">
    <property type="term" value="F:oxidoreductase activity"/>
    <property type="evidence" value="ECO:0007669"/>
    <property type="project" value="UniProtKB-KW"/>
</dbReference>
<proteinExistence type="predicted"/>
<dbReference type="InterPro" id="IPR055170">
    <property type="entry name" value="GFO_IDH_MocA-like_dom"/>
</dbReference>
<dbReference type="SUPFAM" id="SSF55347">
    <property type="entry name" value="Glyceraldehyde-3-phosphate dehydrogenase-like, C-terminal domain"/>
    <property type="match status" value="1"/>
</dbReference>
<dbReference type="EMBL" id="CP001359">
    <property type="protein sequence ID" value="ACL64536.1"/>
    <property type="molecule type" value="Genomic_DNA"/>
</dbReference>
<gene>
    <name evidence="4" type="ordered locus">A2cp1_1191</name>
</gene>
<protein>
    <submittedName>
        <fullName evidence="4">Oxidoreductase domain protein</fullName>
    </submittedName>
</protein>
<dbReference type="PANTHER" id="PTHR43818:SF11">
    <property type="entry name" value="BCDNA.GH03377"/>
    <property type="match status" value="1"/>
</dbReference>
<dbReference type="SUPFAM" id="SSF51735">
    <property type="entry name" value="NAD(P)-binding Rossmann-fold domains"/>
    <property type="match status" value="1"/>
</dbReference>
<evidence type="ECO:0000259" key="2">
    <source>
        <dbReference type="Pfam" id="PF01408"/>
    </source>
</evidence>
<evidence type="ECO:0000313" key="4">
    <source>
        <dbReference type="EMBL" id="ACL64536.1"/>
    </source>
</evidence>
<dbReference type="RefSeq" id="WP_012632526.1">
    <property type="nucleotide sequence ID" value="NC_011891.1"/>
</dbReference>
<feature type="domain" description="GFO/IDH/MocA-like oxidoreductase" evidence="3">
    <location>
        <begin position="140"/>
        <end position="266"/>
    </location>
</feature>
<evidence type="ECO:0000313" key="5">
    <source>
        <dbReference type="Proteomes" id="UP000007089"/>
    </source>
</evidence>
<evidence type="ECO:0000259" key="3">
    <source>
        <dbReference type="Pfam" id="PF22725"/>
    </source>
</evidence>
<evidence type="ECO:0000256" key="1">
    <source>
        <dbReference type="ARBA" id="ARBA00023002"/>
    </source>
</evidence>
<dbReference type="Gene3D" id="3.40.50.720">
    <property type="entry name" value="NAD(P)-binding Rossmann-like Domain"/>
    <property type="match status" value="1"/>
</dbReference>
<dbReference type="InterPro" id="IPR036291">
    <property type="entry name" value="NAD(P)-bd_dom_sf"/>
</dbReference>
<dbReference type="Gene3D" id="3.30.360.10">
    <property type="entry name" value="Dihydrodipicolinate Reductase, domain 2"/>
    <property type="match status" value="1"/>
</dbReference>
<name>B8JFU8_ANAD2</name>
<dbReference type="KEGG" id="acp:A2cp1_1191"/>
<dbReference type="InterPro" id="IPR050463">
    <property type="entry name" value="Gfo/Idh/MocA_oxidrdct_glycsds"/>
</dbReference>
<keyword evidence="5" id="KW-1185">Reference proteome</keyword>
<reference evidence="4" key="1">
    <citation type="submission" date="2009-01" db="EMBL/GenBank/DDBJ databases">
        <title>Complete sequence of Anaeromyxobacter dehalogenans 2CP-1.</title>
        <authorList>
            <consortium name="US DOE Joint Genome Institute"/>
            <person name="Lucas S."/>
            <person name="Copeland A."/>
            <person name="Lapidus A."/>
            <person name="Glavina del Rio T."/>
            <person name="Dalin E."/>
            <person name="Tice H."/>
            <person name="Bruce D."/>
            <person name="Goodwin L."/>
            <person name="Pitluck S."/>
            <person name="Saunders E."/>
            <person name="Brettin T."/>
            <person name="Detter J.C."/>
            <person name="Han C."/>
            <person name="Larimer F."/>
            <person name="Land M."/>
            <person name="Hauser L."/>
            <person name="Kyrpides N."/>
            <person name="Ovchinnikova G."/>
            <person name="Beliaev A.S."/>
            <person name="Richardson P."/>
        </authorList>
    </citation>
    <scope>NUCLEOTIDE SEQUENCE</scope>
    <source>
        <strain evidence="4">2CP-1</strain>
    </source>
</reference>
<dbReference type="HOGENOM" id="CLU_023194_1_4_7"/>